<dbReference type="Proteomes" id="UP000053660">
    <property type="component" value="Unassembled WGS sequence"/>
</dbReference>
<evidence type="ECO:0000256" key="1">
    <source>
        <dbReference type="SAM" id="Phobius"/>
    </source>
</evidence>
<sequence length="172" mass="19534">MVVLGASRSYLAVSIAFPAFLAGLSVLGYELYAKAQNERNQLVQRLVRDVKEIGLLAILPGTAVLLVILTLLRLHQLRLLRIYQNRNSVDDYLAIASGRVIEKHKIPFRRENAAACYFAQEKTDLARLVTEVLIGNMQIENRRFLISDDGFRANNYRSYMLNETSRPPRLQG</sequence>
<keyword evidence="3" id="KW-1185">Reference proteome</keyword>
<keyword evidence="1" id="KW-1133">Transmembrane helix</keyword>
<evidence type="ECO:0000313" key="3">
    <source>
        <dbReference type="Proteomes" id="UP000053660"/>
    </source>
</evidence>
<keyword evidence="1" id="KW-0812">Transmembrane</keyword>
<organism evidence="2 3">
    <name type="scientific">Oesophagostomum dentatum</name>
    <name type="common">Nodular worm</name>
    <dbReference type="NCBI Taxonomy" id="61180"/>
    <lineage>
        <taxon>Eukaryota</taxon>
        <taxon>Metazoa</taxon>
        <taxon>Ecdysozoa</taxon>
        <taxon>Nematoda</taxon>
        <taxon>Chromadorea</taxon>
        <taxon>Rhabditida</taxon>
        <taxon>Rhabditina</taxon>
        <taxon>Rhabditomorpha</taxon>
        <taxon>Strongyloidea</taxon>
        <taxon>Strongylidae</taxon>
        <taxon>Oesophagostomum</taxon>
    </lineage>
</organism>
<reference evidence="2 3" key="1">
    <citation type="submission" date="2014-03" db="EMBL/GenBank/DDBJ databases">
        <title>Draft genome of the hookworm Oesophagostomum dentatum.</title>
        <authorList>
            <person name="Mitreva M."/>
        </authorList>
    </citation>
    <scope>NUCLEOTIDE SEQUENCE [LARGE SCALE GENOMIC DNA]</scope>
    <source>
        <strain evidence="2 3">OD-Hann</strain>
    </source>
</reference>
<feature type="transmembrane region" description="Helical" evidence="1">
    <location>
        <begin position="12"/>
        <end position="32"/>
    </location>
</feature>
<dbReference type="EMBL" id="KN567954">
    <property type="protein sequence ID" value="KHJ84552.1"/>
    <property type="molecule type" value="Genomic_DNA"/>
</dbReference>
<dbReference type="OrthoDB" id="5840914at2759"/>
<protein>
    <submittedName>
        <fullName evidence="2">Uncharacterized protein</fullName>
    </submittedName>
</protein>
<proteinExistence type="predicted"/>
<accession>A0A0B1SM13</accession>
<feature type="transmembrane region" description="Helical" evidence="1">
    <location>
        <begin position="53"/>
        <end position="72"/>
    </location>
</feature>
<evidence type="ECO:0000313" key="2">
    <source>
        <dbReference type="EMBL" id="KHJ84552.1"/>
    </source>
</evidence>
<name>A0A0B1SM13_OESDE</name>
<gene>
    <name evidence="2" type="ORF">OESDEN_15732</name>
</gene>
<keyword evidence="1" id="KW-0472">Membrane</keyword>
<dbReference type="AlphaFoldDB" id="A0A0B1SM13"/>